<dbReference type="InterPro" id="IPR018391">
    <property type="entry name" value="PQQ_b-propeller_rpt"/>
</dbReference>
<dbReference type="Gene3D" id="2.130.10.10">
    <property type="entry name" value="YVTN repeat-like/Quinoprotein amine dehydrogenase"/>
    <property type="match status" value="1"/>
</dbReference>
<dbReference type="PANTHER" id="PTHR44394">
    <property type="entry name" value="BETA-ALANINE-ACTIVATING ENZYME"/>
    <property type="match status" value="1"/>
</dbReference>
<evidence type="ECO:0000313" key="2">
    <source>
        <dbReference type="EMBL" id="KHJ96925.1"/>
    </source>
</evidence>
<evidence type="ECO:0000259" key="1">
    <source>
        <dbReference type="Pfam" id="PF13570"/>
    </source>
</evidence>
<dbReference type="OrthoDB" id="408177at2759"/>
<dbReference type="GO" id="GO:0043041">
    <property type="term" value="P:amino acid activation for nonribosomal peptide biosynthetic process"/>
    <property type="evidence" value="ECO:0007669"/>
    <property type="project" value="TreeGrafter"/>
</dbReference>
<dbReference type="SUPFAM" id="SSF50998">
    <property type="entry name" value="Quinoprotein alcohol dehydrogenase-like"/>
    <property type="match status" value="1"/>
</dbReference>
<protein>
    <submittedName>
        <fullName evidence="2">PQQ enzyme repeat protein</fullName>
    </submittedName>
</protein>
<dbReference type="InterPro" id="IPR052091">
    <property type="entry name" value="Beta-ala_Activ/Resist"/>
</dbReference>
<dbReference type="PANTHER" id="PTHR44394:SF1">
    <property type="entry name" value="BETA-ALANINE-ACTIVATING ENZYME"/>
    <property type="match status" value="1"/>
</dbReference>
<dbReference type="InterPro" id="IPR002372">
    <property type="entry name" value="PQQ_rpt_dom"/>
</dbReference>
<keyword evidence="3" id="KW-1185">Reference proteome</keyword>
<dbReference type="InterPro" id="IPR011047">
    <property type="entry name" value="Quinoprotein_ADH-like_sf"/>
</dbReference>
<proteinExistence type="predicted"/>
<dbReference type="Proteomes" id="UP000053660">
    <property type="component" value="Unassembled WGS sequence"/>
</dbReference>
<dbReference type="InterPro" id="IPR015943">
    <property type="entry name" value="WD40/YVTN_repeat-like_dom_sf"/>
</dbReference>
<accession>A0A0B1TNE2</accession>
<feature type="domain" description="Pyrrolo-quinoline quinone repeat" evidence="1">
    <location>
        <begin position="151"/>
        <end position="454"/>
    </location>
</feature>
<dbReference type="Pfam" id="PF13570">
    <property type="entry name" value="Beta-prop_ACSF4"/>
    <property type="match status" value="1"/>
</dbReference>
<gene>
    <name evidence="2" type="ORF">OESDEN_03107</name>
</gene>
<dbReference type="AlphaFoldDB" id="A0A0B1TNE2"/>
<dbReference type="EMBL" id="KN549558">
    <property type="protein sequence ID" value="KHJ96925.1"/>
    <property type="molecule type" value="Genomic_DNA"/>
</dbReference>
<dbReference type="SMART" id="SM00564">
    <property type="entry name" value="PQQ"/>
    <property type="match status" value="3"/>
</dbReference>
<evidence type="ECO:0000313" key="3">
    <source>
        <dbReference type="Proteomes" id="UP000053660"/>
    </source>
</evidence>
<sequence>MEAESHKLNITRRNTSKDYNIRGRQKNADSAICGYSRDSGEEVILSSFAVRDKVDRLKYAFRGITAGAVALHIKRSSELVCAVAALIELHIPFTILHEGIDAASIGAGWIFDGKQVRERFRTTSDDVILCATSFCFDPSIVELFLCFTRLSDVEVVAACSHSGVVVCIRVHDGFCLWKTRLNCRFESSLAECDGHFVVGGYDGGVYFLLANTGEVWWRFACGDAVKAACAVDIDGRVYVPAYDRKLYKLDVKNKKCIWSCSIQSGSPATPIIAETCVIVTTIKGNVEAIDVETGSHTWLYQAQAPIFSSVVTLNKTAFFGSVDGMITSIGCHDGIKENAVCVGEPIFARICVAGGFLYIVTERGSLFFTDLTLNILRHFVFSDCTFVVPAAIVDPCQLGLVSSSGLFILFNKKNVTAHAFRLGAGKVFSSVILLKDKKLLLCGCRDDFLRCFKLLPQFFGQ</sequence>
<organism evidence="2 3">
    <name type="scientific">Oesophagostomum dentatum</name>
    <name type="common">Nodular worm</name>
    <dbReference type="NCBI Taxonomy" id="61180"/>
    <lineage>
        <taxon>Eukaryota</taxon>
        <taxon>Metazoa</taxon>
        <taxon>Ecdysozoa</taxon>
        <taxon>Nematoda</taxon>
        <taxon>Chromadorea</taxon>
        <taxon>Rhabditida</taxon>
        <taxon>Rhabditina</taxon>
        <taxon>Rhabditomorpha</taxon>
        <taxon>Strongyloidea</taxon>
        <taxon>Strongylidae</taxon>
        <taxon>Oesophagostomum</taxon>
    </lineage>
</organism>
<name>A0A0B1TNE2_OESDE</name>
<reference evidence="2 3" key="1">
    <citation type="submission" date="2014-03" db="EMBL/GenBank/DDBJ databases">
        <title>Draft genome of the hookworm Oesophagostomum dentatum.</title>
        <authorList>
            <person name="Mitreva M."/>
        </authorList>
    </citation>
    <scope>NUCLEOTIDE SEQUENCE [LARGE SCALE GENOMIC DNA]</scope>
    <source>
        <strain evidence="2 3">OD-Hann</strain>
    </source>
</reference>